<dbReference type="InterPro" id="IPR013428">
    <property type="entry name" value="Membrane-bound_put_N"/>
</dbReference>
<dbReference type="InterPro" id="IPR016024">
    <property type="entry name" value="ARM-type_fold"/>
</dbReference>
<keyword evidence="3 4" id="KW-0408">Iron</keyword>
<dbReference type="PANTHER" id="PTHR33546:SF1">
    <property type="entry name" value="LARGE, MULTIFUNCTIONAL SECRETED PROTEIN"/>
    <property type="match status" value="1"/>
</dbReference>
<accession>A0ABT8L2I4</accession>
<keyword evidence="7" id="KW-1185">Reference proteome</keyword>
<evidence type="ECO:0000313" key="7">
    <source>
        <dbReference type="Proteomes" id="UP001172083"/>
    </source>
</evidence>
<comment type="caution">
    <text evidence="6">The sequence shown here is derived from an EMBL/GenBank/DDBJ whole genome shotgun (WGS) entry which is preliminary data.</text>
</comment>
<dbReference type="InterPro" id="IPR036909">
    <property type="entry name" value="Cyt_c-like_dom_sf"/>
</dbReference>
<evidence type="ECO:0000256" key="1">
    <source>
        <dbReference type="ARBA" id="ARBA00022617"/>
    </source>
</evidence>
<keyword evidence="1 4" id="KW-0349">Heme</keyword>
<dbReference type="NCBIfam" id="TIGR02603">
    <property type="entry name" value="CxxCH_TIGR02603"/>
    <property type="match status" value="1"/>
</dbReference>
<dbReference type="Gene3D" id="2.120.10.30">
    <property type="entry name" value="TolB, C-terminal domain"/>
    <property type="match status" value="1"/>
</dbReference>
<dbReference type="Pfam" id="PF00034">
    <property type="entry name" value="Cytochrom_C"/>
    <property type="match status" value="1"/>
</dbReference>
<dbReference type="EMBL" id="JAUJEB010000001">
    <property type="protein sequence ID" value="MDN5211954.1"/>
    <property type="molecule type" value="Genomic_DNA"/>
</dbReference>
<dbReference type="Proteomes" id="UP001172083">
    <property type="component" value="Unassembled WGS sequence"/>
</dbReference>
<reference evidence="6" key="1">
    <citation type="submission" date="2023-06" db="EMBL/GenBank/DDBJ databases">
        <title>Genomic of Agaribacillus aureum.</title>
        <authorList>
            <person name="Wang G."/>
        </authorList>
    </citation>
    <scope>NUCLEOTIDE SEQUENCE</scope>
    <source>
        <strain evidence="6">BMA12</strain>
    </source>
</reference>
<dbReference type="InterPro" id="IPR011041">
    <property type="entry name" value="Quinoprot_gluc/sorb_DH_b-prop"/>
</dbReference>
<proteinExistence type="predicted"/>
<dbReference type="SUPFAM" id="SSF46626">
    <property type="entry name" value="Cytochrome c"/>
    <property type="match status" value="1"/>
</dbReference>
<dbReference type="InterPro" id="IPR009056">
    <property type="entry name" value="Cyt_c-like_dom"/>
</dbReference>
<evidence type="ECO:0000256" key="3">
    <source>
        <dbReference type="ARBA" id="ARBA00023004"/>
    </source>
</evidence>
<dbReference type="InterPro" id="IPR013427">
    <property type="entry name" value="Haem-bd_dom_put"/>
</dbReference>
<sequence>MKIRFTRIRPVCLSAIKSIFTLKKSAGFWGLLFMCIFYACHNKESSEKIAEEDQFSLHIRTTEARTPDQEQSGFQLPPGFEIQLFAAEPQIGKPLNMAFDARGRMWLTQSYEYPFPDTTGAGKDKISILEDTDGDGSADIITDFADSLNIPIGIIPVKGGAIAYSIPNVYYFKDNDGDDKADEKRIVLSGFEHKDTHGMINNFFRGLDGWIHGSHGFANTSSVTDRNGKTIIMQSGNMFRFRDDGSNVEFTSTGRVNPFGHTYDEMGYVYSVDCHTTPIYQLIRGADYPHFGKQPTGIGFGPATEIENQRGATALAGLEYYIAPQFPPEYQNSFYYGDVVKSRVYRSSMKKKGTTAYITQEEDFIVSQDPWFRPVDVKLGPDGALYIADFYNRIIGHYEVPLDHPGRDRERGRIWRVVYTGDKKPDEATESDWSDASLQQLINGLGQENLPLRTILADQIMDRFDAKAVEPLNQAFNTSNNTGQQIQILWLLYRLNALPNQLLITALKHKAAGLRVHALRIMFEYEVLSKELIAIAQNCLNDTQPDVIRAAVMLLARHPDAVRLPSLFSVQKNLPAYDSHLKYVIRQCLRDHLRENAVFRYIINQDWDQQEITSLIDVVVGVDSELAAEFIIQYLKSLNTLEAETLIRLSAHASRFVAPKDLNELVLTAKTLSGDDMDLQYGIYEAIKGGIDRRGTKESQAVREWAISLGRTFLDLKQPASTQWRIAPIEKSIYDKNTWQLVEVDARDQLEATTALLSGPFEDDRQMSQLYSPDFIIPETFSFQLFGNKHESDAPDVNTNVVQLRLSASDKVIQEAYITGQNIRQKVSWHNGAVKGQQGYLAIVDGSASRDRFIGIGQLTPSIVELPQEDPELTAKRQLFAANVAGRYKLKAWQKDLEEMFLSTFTDLYAKAAAAESLLLLDNRNLDIIASVITKEDTQPFLIESIAKSISKINSTAAPVVLRKALEGRPYSIQKEIVLALAQSKNGIDQLLEAVTQLEVVPRILLERQVNEYLLSTASKAQIALSQKLTKDVKKPDEEIQALINKRLATFQRSRNAVTGGSETFVVHCAPCHQINGNGGSIGPQLDGIGNWGARALTEKILDPNRNISKAFINYNIKLKDGTNQSGLFRRQEGALLVFANASGQEFTIAEDEIAEKNASPYTLMPDHFNRVIKKEEFYLLLNYLLTQK</sequence>
<dbReference type="Pfam" id="PF23500">
    <property type="entry name" value="DUF7133"/>
    <property type="match status" value="1"/>
</dbReference>
<dbReference type="SUPFAM" id="SSF48371">
    <property type="entry name" value="ARM repeat"/>
    <property type="match status" value="1"/>
</dbReference>
<dbReference type="PANTHER" id="PTHR33546">
    <property type="entry name" value="LARGE, MULTIFUNCTIONAL SECRETED PROTEIN-RELATED"/>
    <property type="match status" value="1"/>
</dbReference>
<evidence type="ECO:0000313" key="6">
    <source>
        <dbReference type="EMBL" id="MDN5211954.1"/>
    </source>
</evidence>
<dbReference type="SUPFAM" id="SSF50952">
    <property type="entry name" value="Soluble quinoprotein glucose dehydrogenase"/>
    <property type="match status" value="1"/>
</dbReference>
<protein>
    <submittedName>
        <fullName evidence="6">C-type cytochrome</fullName>
    </submittedName>
</protein>
<dbReference type="InterPro" id="IPR011989">
    <property type="entry name" value="ARM-like"/>
</dbReference>
<dbReference type="PROSITE" id="PS51007">
    <property type="entry name" value="CYTC"/>
    <property type="match status" value="1"/>
</dbReference>
<evidence type="ECO:0000259" key="5">
    <source>
        <dbReference type="PROSITE" id="PS51007"/>
    </source>
</evidence>
<dbReference type="InterPro" id="IPR055557">
    <property type="entry name" value="DUF7133"/>
</dbReference>
<feature type="domain" description="Cytochrome c" evidence="5">
    <location>
        <begin position="1056"/>
        <end position="1189"/>
    </location>
</feature>
<organism evidence="6 7">
    <name type="scientific">Agaribacillus aureus</name>
    <dbReference type="NCBI Taxonomy" id="3051825"/>
    <lineage>
        <taxon>Bacteria</taxon>
        <taxon>Pseudomonadati</taxon>
        <taxon>Bacteroidota</taxon>
        <taxon>Cytophagia</taxon>
        <taxon>Cytophagales</taxon>
        <taxon>Splendidivirgaceae</taxon>
        <taxon>Agaribacillus</taxon>
    </lineage>
</organism>
<gene>
    <name evidence="6" type="ORF">QQ020_07820</name>
</gene>
<dbReference type="RefSeq" id="WP_346757281.1">
    <property type="nucleotide sequence ID" value="NZ_JAUJEB010000001.1"/>
</dbReference>
<keyword evidence="2 4" id="KW-0479">Metal-binding</keyword>
<evidence type="ECO:0000256" key="4">
    <source>
        <dbReference type="PROSITE-ProRule" id="PRU00433"/>
    </source>
</evidence>
<dbReference type="InterPro" id="IPR011042">
    <property type="entry name" value="6-blade_b-propeller_TolB-like"/>
</dbReference>
<name>A0ABT8L2I4_9BACT</name>
<evidence type="ECO:0000256" key="2">
    <source>
        <dbReference type="ARBA" id="ARBA00022723"/>
    </source>
</evidence>
<dbReference type="NCBIfam" id="TIGR02604">
    <property type="entry name" value="Piru_Ver_Nterm"/>
    <property type="match status" value="1"/>
</dbReference>
<dbReference type="Gene3D" id="1.10.760.10">
    <property type="entry name" value="Cytochrome c-like domain"/>
    <property type="match status" value="1"/>
</dbReference>
<dbReference type="Gene3D" id="1.25.10.10">
    <property type="entry name" value="Leucine-rich Repeat Variant"/>
    <property type="match status" value="1"/>
</dbReference>